<accession>A0ABQ3L1I6</accession>
<dbReference type="Pfam" id="PF01553">
    <property type="entry name" value="Acyltransferase"/>
    <property type="match status" value="1"/>
</dbReference>
<comment type="pathway">
    <text evidence="3">Lipid metabolism.</text>
</comment>
<dbReference type="Pfam" id="PF19277">
    <property type="entry name" value="GPAT_C"/>
    <property type="match status" value="1"/>
</dbReference>
<dbReference type="CDD" id="cd07993">
    <property type="entry name" value="LPLAT_DHAPAT-like"/>
    <property type="match status" value="1"/>
</dbReference>
<evidence type="ECO:0000256" key="7">
    <source>
        <dbReference type="ARBA" id="ARBA00022475"/>
    </source>
</evidence>
<evidence type="ECO:0000256" key="12">
    <source>
        <dbReference type="ARBA" id="ARBA00023264"/>
    </source>
</evidence>
<evidence type="ECO:0000256" key="15">
    <source>
        <dbReference type="HAMAP-Rule" id="MF_00393"/>
    </source>
</evidence>
<dbReference type="PANTHER" id="PTHR12563">
    <property type="entry name" value="GLYCEROL-3-PHOSPHATE ACYLTRANSFERASE"/>
    <property type="match status" value="1"/>
</dbReference>
<evidence type="ECO:0000256" key="14">
    <source>
        <dbReference type="ARBA" id="ARBA00048427"/>
    </source>
</evidence>
<dbReference type="PIRSF" id="PIRSF500064">
    <property type="entry name" value="GPAT"/>
    <property type="match status" value="1"/>
</dbReference>
<keyword evidence="9 15" id="KW-0808">Transferase</keyword>
<evidence type="ECO:0000256" key="13">
    <source>
        <dbReference type="ARBA" id="ARBA00023315"/>
    </source>
</evidence>
<feature type="short sequence motif" description="HXXXXD motif" evidence="15">
    <location>
        <begin position="282"/>
        <end position="287"/>
    </location>
</feature>
<dbReference type="NCBIfam" id="TIGR03703">
    <property type="entry name" value="plsB"/>
    <property type="match status" value="1"/>
</dbReference>
<evidence type="ECO:0000256" key="9">
    <source>
        <dbReference type="ARBA" id="ARBA00022679"/>
    </source>
</evidence>
<evidence type="ECO:0000259" key="16">
    <source>
        <dbReference type="SMART" id="SM00563"/>
    </source>
</evidence>
<reference evidence="18" key="1">
    <citation type="journal article" date="2019" name="Int. J. Syst. Evol. Microbiol.">
        <title>The Global Catalogue of Microorganisms (GCM) 10K type strain sequencing project: providing services to taxonomists for standard genome sequencing and annotation.</title>
        <authorList>
            <consortium name="The Broad Institute Genomics Platform"/>
            <consortium name="The Broad Institute Genome Sequencing Center for Infectious Disease"/>
            <person name="Wu L."/>
            <person name="Ma J."/>
        </authorList>
    </citation>
    <scope>NUCLEOTIDE SEQUENCE [LARGE SCALE GENOMIC DNA]</scope>
    <source>
        <strain evidence="18">CGMCC 1.7003</strain>
    </source>
</reference>
<comment type="caution">
    <text evidence="17">The sequence shown here is derived from an EMBL/GenBank/DDBJ whole genome shotgun (WGS) entry which is preliminary data.</text>
</comment>
<dbReference type="InterPro" id="IPR022284">
    <property type="entry name" value="GPAT/DHAPAT"/>
</dbReference>
<evidence type="ECO:0000256" key="4">
    <source>
        <dbReference type="ARBA" id="ARBA00007937"/>
    </source>
</evidence>
<dbReference type="SMART" id="SM00563">
    <property type="entry name" value="PlsC"/>
    <property type="match status" value="1"/>
</dbReference>
<dbReference type="SUPFAM" id="SSF69593">
    <property type="entry name" value="Glycerol-3-phosphate (1)-acyltransferase"/>
    <property type="match status" value="1"/>
</dbReference>
<keyword evidence="12 15" id="KW-1208">Phospholipid metabolism</keyword>
<feature type="domain" description="Phospholipid/glycerol acyltransferase" evidence="16">
    <location>
        <begin position="277"/>
        <end position="404"/>
    </location>
</feature>
<comment type="catalytic activity">
    <reaction evidence="14 15">
        <text>sn-glycerol 3-phosphate + an acyl-CoA = a 1-acyl-sn-glycero-3-phosphate + CoA</text>
        <dbReference type="Rhea" id="RHEA:15325"/>
        <dbReference type="ChEBI" id="CHEBI:57287"/>
        <dbReference type="ChEBI" id="CHEBI:57597"/>
        <dbReference type="ChEBI" id="CHEBI:57970"/>
        <dbReference type="ChEBI" id="CHEBI:58342"/>
        <dbReference type="EC" id="2.3.1.15"/>
    </reaction>
</comment>
<dbReference type="PANTHER" id="PTHR12563:SF17">
    <property type="entry name" value="DIHYDROXYACETONE PHOSPHATE ACYLTRANSFERASE"/>
    <property type="match status" value="1"/>
</dbReference>
<comment type="subcellular location">
    <subcellularLocation>
        <location evidence="1 15">Cell membrane</location>
        <topology evidence="1 15">Peripheral membrane protein</topology>
        <orientation evidence="1 15">Cytoplasmic side</orientation>
    </subcellularLocation>
</comment>
<gene>
    <name evidence="15 17" type="primary">plsB</name>
    <name evidence="17" type="ORF">GCM10010919_29840</name>
</gene>
<sequence>MPDNPLNQLGIVTERPLFYICHTESASDLATLRRVCQQLSLPDPLASVSLNGQQLPRTLFLEKPHQLIGGRAKTQALQQGQALLAAHLADPTLQAQLMPAAILWGRAPGKENSIKWLLGEAHSPNWLAKLVIVLISGRHTLVRLSKPVDLQQMAAQFGAAEDTARKLLRMSRIHFYRQRLAATGPKLMNRSQLFNALLATPALKKAIADEASSKRISPSAAQQEARKLLQEIAADYRTSTLRFGDRILSWLWQRLYNGIKINNADMLRDLAQKGHEIVYVPCHRSHMDYLLLSYIIYHQGLVPPHIAAGINLNFWPAGTLFRRGGAFFIRRSFSGNKLYSAVFREYLSLLFMKGYAVKYYTEGGRSRTGRLLTPKTGMLAMTVQSMLRGIDRPVTLVPVYLGYEHVMEVNTYLSELQGSGKKKESVTGVLKAIRNLRDYGYGYVNFGEPISLNQYLNQQAPDWKGEINALEAPKPQWLNPVVAKLSDQIMRHINQAAALNSINMLALCLLASDKQTLTRQELLQQLTCYLQLQQQAPYHRLVSLPEMSPEQMIDHAEKMQKIQVSRDSFGELISLTPANAVLMSYYRNNVLHLFILPAILAAAVLRQGQLHQQQLLILVEQLYGLLRQELYLYVPSVSQYSKTILQQLTSQGLLLQDGDLYQAPAQHSREYFMLDLLAHNAEHTLQRYAMVFNLLRAHGPLNRAELEQQSHQLAQRLLALHGINAPEYYDKNLFATLSQALKAEGYTQLDQDNRVNATASLANLAKTVNLLLRSEVLQSINSIMPEQIPQT</sequence>
<protein>
    <recommendedName>
        <fullName evidence="6 15">Glycerol-3-phosphate acyltransferase</fullName>
        <shortName evidence="15">GPAT</shortName>
        <ecNumber evidence="5 15">2.3.1.15</ecNumber>
    </recommendedName>
</protein>
<evidence type="ECO:0000256" key="11">
    <source>
        <dbReference type="ARBA" id="ARBA00023209"/>
    </source>
</evidence>
<evidence type="ECO:0000256" key="1">
    <source>
        <dbReference type="ARBA" id="ARBA00004413"/>
    </source>
</evidence>
<evidence type="ECO:0000313" key="18">
    <source>
        <dbReference type="Proteomes" id="UP000659697"/>
    </source>
</evidence>
<organism evidence="17 18">
    <name type="scientific">Alishewanella longhuensis</name>
    <dbReference type="NCBI Taxonomy" id="1091037"/>
    <lineage>
        <taxon>Bacteria</taxon>
        <taxon>Pseudomonadati</taxon>
        <taxon>Pseudomonadota</taxon>
        <taxon>Gammaproteobacteria</taxon>
        <taxon>Alteromonadales</taxon>
        <taxon>Alteromonadaceae</taxon>
        <taxon>Alishewanella</taxon>
    </lineage>
</organism>
<dbReference type="PIRSF" id="PIRSF000437">
    <property type="entry name" value="GPAT_DHAPAT"/>
    <property type="match status" value="1"/>
</dbReference>
<dbReference type="InterPro" id="IPR045520">
    <property type="entry name" value="GPAT/DHAPAT_C"/>
</dbReference>
<evidence type="ECO:0000256" key="5">
    <source>
        <dbReference type="ARBA" id="ARBA00013113"/>
    </source>
</evidence>
<keyword evidence="13 15" id="KW-0012">Acyltransferase</keyword>
<keyword evidence="11 15" id="KW-0594">Phospholipid biosynthesis</keyword>
<dbReference type="InterPro" id="IPR028354">
    <property type="entry name" value="GPAT_PlsB"/>
</dbReference>
<proteinExistence type="inferred from homology"/>
<dbReference type="InterPro" id="IPR041728">
    <property type="entry name" value="GPAT/DHAPAT_LPLAT"/>
</dbReference>
<dbReference type="GO" id="GO:0016746">
    <property type="term" value="F:acyltransferase activity"/>
    <property type="evidence" value="ECO:0007669"/>
    <property type="project" value="UniProtKB-KW"/>
</dbReference>
<dbReference type="HAMAP" id="MF_00393">
    <property type="entry name" value="Glyc3P_acyltrans"/>
    <property type="match status" value="1"/>
</dbReference>
<evidence type="ECO:0000256" key="10">
    <source>
        <dbReference type="ARBA" id="ARBA00023136"/>
    </source>
</evidence>
<keyword evidence="18" id="KW-1185">Reference proteome</keyword>
<name>A0ABQ3L1I6_9ALTE</name>
<comment type="pathway">
    <text evidence="2 15">Phospholipid metabolism; CDP-diacylglycerol biosynthesis; CDP-diacylglycerol from sn-glycerol 3-phosphate: step 1/3.</text>
</comment>
<keyword evidence="7 15" id="KW-1003">Cell membrane</keyword>
<keyword evidence="8 15" id="KW-0444">Lipid biosynthesis</keyword>
<evidence type="ECO:0000256" key="3">
    <source>
        <dbReference type="ARBA" id="ARBA00005189"/>
    </source>
</evidence>
<dbReference type="EMBL" id="BNAO01000009">
    <property type="protein sequence ID" value="GHG75550.1"/>
    <property type="molecule type" value="Genomic_DNA"/>
</dbReference>
<evidence type="ECO:0000256" key="2">
    <source>
        <dbReference type="ARBA" id="ARBA00004765"/>
    </source>
</evidence>
<dbReference type="EC" id="2.3.1.15" evidence="5 15"/>
<dbReference type="InterPro" id="IPR002123">
    <property type="entry name" value="Plipid/glycerol_acylTrfase"/>
</dbReference>
<keyword evidence="15" id="KW-0443">Lipid metabolism</keyword>
<dbReference type="Proteomes" id="UP000659697">
    <property type="component" value="Unassembled WGS sequence"/>
</dbReference>
<comment type="domain">
    <text evidence="15">The HXXXXD motif is essential for acyltransferase activity and may constitute the binding site for the phosphate moiety of the glycerol-3-phosphate.</text>
</comment>
<comment type="similarity">
    <text evidence="4 15">Belongs to the GPAT/DAPAT family.</text>
</comment>
<evidence type="ECO:0000256" key="8">
    <source>
        <dbReference type="ARBA" id="ARBA00022516"/>
    </source>
</evidence>
<dbReference type="NCBIfam" id="NF003441">
    <property type="entry name" value="PRK04974.1"/>
    <property type="match status" value="1"/>
</dbReference>
<keyword evidence="10 15" id="KW-0472">Membrane</keyword>
<evidence type="ECO:0000313" key="17">
    <source>
        <dbReference type="EMBL" id="GHG75550.1"/>
    </source>
</evidence>
<evidence type="ECO:0000256" key="6">
    <source>
        <dbReference type="ARBA" id="ARBA00013432"/>
    </source>
</evidence>